<dbReference type="PANTHER" id="PTHR45763:SF46">
    <property type="entry name" value="AB HYDROLASE-1 DOMAIN-CONTAINING PROTEIN"/>
    <property type="match status" value="1"/>
</dbReference>
<dbReference type="PANTHER" id="PTHR45763">
    <property type="entry name" value="HYDROLASE, ALPHA/BETA FOLD FAMILY PROTEIN, EXPRESSED-RELATED"/>
    <property type="match status" value="1"/>
</dbReference>
<keyword evidence="3" id="KW-1185">Reference proteome</keyword>
<proteinExistence type="predicted"/>
<dbReference type="GeneID" id="25284318"/>
<dbReference type="InterPro" id="IPR029058">
    <property type="entry name" value="AB_hydrolase_fold"/>
</dbReference>
<feature type="domain" description="AB hydrolase-1" evidence="1">
    <location>
        <begin position="48"/>
        <end position="319"/>
    </location>
</feature>
<dbReference type="OrthoDB" id="294702at2759"/>
<organism evidence="2 3">
    <name type="scientific">Exophiala aquamarina CBS 119918</name>
    <dbReference type="NCBI Taxonomy" id="1182545"/>
    <lineage>
        <taxon>Eukaryota</taxon>
        <taxon>Fungi</taxon>
        <taxon>Dikarya</taxon>
        <taxon>Ascomycota</taxon>
        <taxon>Pezizomycotina</taxon>
        <taxon>Eurotiomycetes</taxon>
        <taxon>Chaetothyriomycetidae</taxon>
        <taxon>Chaetothyriales</taxon>
        <taxon>Herpotrichiellaceae</taxon>
        <taxon>Exophiala</taxon>
    </lineage>
</organism>
<reference evidence="2 3" key="1">
    <citation type="submission" date="2013-03" db="EMBL/GenBank/DDBJ databases">
        <title>The Genome Sequence of Exophiala aquamarina CBS 119918.</title>
        <authorList>
            <consortium name="The Broad Institute Genomics Platform"/>
            <person name="Cuomo C."/>
            <person name="de Hoog S."/>
            <person name="Gorbushina A."/>
            <person name="Walker B."/>
            <person name="Young S.K."/>
            <person name="Zeng Q."/>
            <person name="Gargeya S."/>
            <person name="Fitzgerald M."/>
            <person name="Haas B."/>
            <person name="Abouelleil A."/>
            <person name="Allen A.W."/>
            <person name="Alvarado L."/>
            <person name="Arachchi H.M."/>
            <person name="Berlin A.M."/>
            <person name="Chapman S.B."/>
            <person name="Gainer-Dewar J."/>
            <person name="Goldberg J."/>
            <person name="Griggs A."/>
            <person name="Gujja S."/>
            <person name="Hansen M."/>
            <person name="Howarth C."/>
            <person name="Imamovic A."/>
            <person name="Ireland A."/>
            <person name="Larimer J."/>
            <person name="McCowan C."/>
            <person name="Murphy C."/>
            <person name="Pearson M."/>
            <person name="Poon T.W."/>
            <person name="Priest M."/>
            <person name="Roberts A."/>
            <person name="Saif S."/>
            <person name="Shea T."/>
            <person name="Sisk P."/>
            <person name="Sykes S."/>
            <person name="Wortman J."/>
            <person name="Nusbaum C."/>
            <person name="Birren B."/>
        </authorList>
    </citation>
    <scope>NUCLEOTIDE SEQUENCE [LARGE SCALE GENOMIC DNA]</scope>
    <source>
        <strain evidence="2 3">CBS 119918</strain>
    </source>
</reference>
<comment type="caution">
    <text evidence="2">The sequence shown here is derived from an EMBL/GenBank/DDBJ whole genome shotgun (WGS) entry which is preliminary data.</text>
</comment>
<dbReference type="STRING" id="1182545.A0A072P4Q5"/>
<sequence>MSSKASFRHITRINCCAISTSTRQNQTLKLADGRILGFAEYGDPEGTPLLFFHGYPSSRLECGPADELLRRLGIRGLALDRPGFGLSSPQPGCRIIDWPADVREFAKAKQLIRFSVLGGSGGGPFALACAHMLPHSMLTGVGLFASAPPWVAGPHYMSLGRRMTRLAAVHWPTGLRALLNATVGGLQWLVNTEPVAKWIDGWLEAQDQKKERRDAQNSEKAVEEMVLKRSTAERREALVHLLIGEPFAQGAEAAVHEAELLSSDWGFRFEDVQYDPIRIWHGREDKNAPIVMIRYMADRLPHSKLQQFHGDTHYTMFKHLEEALSDLVPPSEQRSEISEGSGEIV</sequence>
<accession>A0A072P4Q5</accession>
<evidence type="ECO:0000313" key="2">
    <source>
        <dbReference type="EMBL" id="KEF54243.1"/>
    </source>
</evidence>
<dbReference type="Gene3D" id="3.40.50.1820">
    <property type="entry name" value="alpha/beta hydrolase"/>
    <property type="match status" value="1"/>
</dbReference>
<dbReference type="SUPFAM" id="SSF53474">
    <property type="entry name" value="alpha/beta-Hydrolases"/>
    <property type="match status" value="1"/>
</dbReference>
<evidence type="ECO:0000259" key="1">
    <source>
        <dbReference type="Pfam" id="PF00561"/>
    </source>
</evidence>
<protein>
    <recommendedName>
        <fullName evidence="1">AB hydrolase-1 domain-containing protein</fullName>
    </recommendedName>
</protein>
<dbReference type="HOGENOM" id="CLU_020336_49_0_1"/>
<dbReference type="InterPro" id="IPR000073">
    <property type="entry name" value="AB_hydrolase_1"/>
</dbReference>
<dbReference type="Pfam" id="PF00561">
    <property type="entry name" value="Abhydrolase_1"/>
    <property type="match status" value="1"/>
</dbReference>
<dbReference type="Proteomes" id="UP000027920">
    <property type="component" value="Unassembled WGS sequence"/>
</dbReference>
<dbReference type="AlphaFoldDB" id="A0A072P4Q5"/>
<dbReference type="VEuPathDB" id="FungiDB:A1O9_09409"/>
<evidence type="ECO:0000313" key="3">
    <source>
        <dbReference type="Proteomes" id="UP000027920"/>
    </source>
</evidence>
<dbReference type="RefSeq" id="XP_013256833.1">
    <property type="nucleotide sequence ID" value="XM_013401379.1"/>
</dbReference>
<gene>
    <name evidence="2" type="ORF">A1O9_09409</name>
</gene>
<dbReference type="EMBL" id="AMGV01000010">
    <property type="protein sequence ID" value="KEF54243.1"/>
    <property type="molecule type" value="Genomic_DNA"/>
</dbReference>
<name>A0A072P4Q5_9EURO</name>